<dbReference type="PANTHER" id="PTHR31111">
    <property type="entry name" value="BNAA05G37150D PROTEIN-RELATED"/>
    <property type="match status" value="1"/>
</dbReference>
<dbReference type="Pfam" id="PF08268">
    <property type="entry name" value="FBA_3"/>
    <property type="match status" value="1"/>
</dbReference>
<name>A0AAD8WG79_LOLMU</name>
<evidence type="ECO:0000313" key="2">
    <source>
        <dbReference type="EMBL" id="KAK1661462.1"/>
    </source>
</evidence>
<dbReference type="Gene3D" id="1.20.1280.50">
    <property type="match status" value="1"/>
</dbReference>
<sequence>MAGTVSLPYHAVFHILSWTPVKSVCRFQCVSKGWRDLISSPVFAAAHKSPHGPLLVDTGSFQEEEPIQGRDMRLLDMDGNIVRVLKGVGGYRMLCNNSLDDLICVNGASCGGINVVDPATGEVLVSCPQMDILEHDAFPYAAQRYYTTFGFGRAVPSGKYKVFRLGADHTCEVFTIGDGPRRWRRTPQPSPEKICSQRGSPVVIDGLMHVFHDERFSNHDTLRCFDLESELWKADVIQGPLKLSDESRSHGTVAICLTELNGALCFIQSVFGDIYGSTGKEIADPFTNIWILDNAPDKRSWIKAYTITMAPSMCRYMPLRVMDDGEKLLLQCSFDKGYDEGWSLVLQIYDPSTNTCTDIPGTPHDLAGRIGLFSLRDNTTMAGDKLHLNLIF</sequence>
<feature type="domain" description="F-box" evidence="1">
    <location>
        <begin position="7"/>
        <end position="47"/>
    </location>
</feature>
<reference evidence="2" key="1">
    <citation type="submission" date="2023-07" db="EMBL/GenBank/DDBJ databases">
        <title>A chromosome-level genome assembly of Lolium multiflorum.</title>
        <authorList>
            <person name="Chen Y."/>
            <person name="Copetti D."/>
            <person name="Kolliker R."/>
            <person name="Studer B."/>
        </authorList>
    </citation>
    <scope>NUCLEOTIDE SEQUENCE</scope>
    <source>
        <strain evidence="2">02402/16</strain>
        <tissue evidence="2">Leaf</tissue>
    </source>
</reference>
<dbReference type="Proteomes" id="UP001231189">
    <property type="component" value="Unassembled WGS sequence"/>
</dbReference>
<keyword evidence="3" id="KW-1185">Reference proteome</keyword>
<gene>
    <name evidence="2" type="ORF">QYE76_049621</name>
</gene>
<accession>A0AAD8WG79</accession>
<dbReference type="Gene3D" id="2.120.10.80">
    <property type="entry name" value="Kelch-type beta propeller"/>
    <property type="match status" value="1"/>
</dbReference>
<evidence type="ECO:0000259" key="1">
    <source>
        <dbReference type="SMART" id="SM00256"/>
    </source>
</evidence>
<dbReference type="EMBL" id="JAUUTY010000003">
    <property type="protein sequence ID" value="KAK1661462.1"/>
    <property type="molecule type" value="Genomic_DNA"/>
</dbReference>
<dbReference type="InterPro" id="IPR011043">
    <property type="entry name" value="Gal_Oxase/kelch_b-propeller"/>
</dbReference>
<dbReference type="PANTHER" id="PTHR31111:SF136">
    <property type="entry name" value="F-BOX ASSOCIATED DOMAIN-CONTAINING PROTEIN"/>
    <property type="match status" value="1"/>
</dbReference>
<dbReference type="InterPro" id="IPR036047">
    <property type="entry name" value="F-box-like_dom_sf"/>
</dbReference>
<comment type="caution">
    <text evidence="2">The sequence shown here is derived from an EMBL/GenBank/DDBJ whole genome shotgun (WGS) entry which is preliminary data.</text>
</comment>
<dbReference type="AlphaFoldDB" id="A0AAD8WG79"/>
<evidence type="ECO:0000313" key="3">
    <source>
        <dbReference type="Proteomes" id="UP001231189"/>
    </source>
</evidence>
<dbReference type="Pfam" id="PF00646">
    <property type="entry name" value="F-box"/>
    <property type="match status" value="1"/>
</dbReference>
<dbReference type="InterPro" id="IPR015915">
    <property type="entry name" value="Kelch-typ_b-propeller"/>
</dbReference>
<organism evidence="2 3">
    <name type="scientific">Lolium multiflorum</name>
    <name type="common">Italian ryegrass</name>
    <name type="synonym">Lolium perenne subsp. multiflorum</name>
    <dbReference type="NCBI Taxonomy" id="4521"/>
    <lineage>
        <taxon>Eukaryota</taxon>
        <taxon>Viridiplantae</taxon>
        <taxon>Streptophyta</taxon>
        <taxon>Embryophyta</taxon>
        <taxon>Tracheophyta</taxon>
        <taxon>Spermatophyta</taxon>
        <taxon>Magnoliopsida</taxon>
        <taxon>Liliopsida</taxon>
        <taxon>Poales</taxon>
        <taxon>Poaceae</taxon>
        <taxon>BOP clade</taxon>
        <taxon>Pooideae</taxon>
        <taxon>Poodae</taxon>
        <taxon>Poeae</taxon>
        <taxon>Poeae Chloroplast Group 2 (Poeae type)</taxon>
        <taxon>Loliodinae</taxon>
        <taxon>Loliinae</taxon>
        <taxon>Lolium</taxon>
    </lineage>
</organism>
<dbReference type="InterPro" id="IPR013187">
    <property type="entry name" value="F-box-assoc_dom_typ3"/>
</dbReference>
<dbReference type="InterPro" id="IPR001810">
    <property type="entry name" value="F-box_dom"/>
</dbReference>
<proteinExistence type="predicted"/>
<protein>
    <recommendedName>
        <fullName evidence="1">F-box domain-containing protein</fullName>
    </recommendedName>
</protein>
<dbReference type="SUPFAM" id="SSF81383">
    <property type="entry name" value="F-box domain"/>
    <property type="match status" value="1"/>
</dbReference>
<dbReference type="CDD" id="cd22157">
    <property type="entry name" value="F-box_AtFBW1-like"/>
    <property type="match status" value="1"/>
</dbReference>
<dbReference type="SMART" id="SM00256">
    <property type="entry name" value="FBOX"/>
    <property type="match status" value="1"/>
</dbReference>
<dbReference type="SUPFAM" id="SSF50965">
    <property type="entry name" value="Galactose oxidase, central domain"/>
    <property type="match status" value="1"/>
</dbReference>